<comment type="function">
    <text evidence="7">Functions as a peptidoglycan terminase that cleaves nascent peptidoglycan strands endolytically to terminate their elongation.</text>
</comment>
<comment type="catalytic activity">
    <reaction evidence="7">
        <text>a peptidoglycan chain = a peptidoglycan chain with N-acetyl-1,6-anhydromuramyl-[peptide] at the reducing end + a peptidoglycan chain with N-acetylglucosamine at the non-reducing end.</text>
        <dbReference type="EC" id="4.2.2.29"/>
    </reaction>
</comment>
<evidence type="ECO:0000256" key="2">
    <source>
        <dbReference type="ARBA" id="ARBA00022692"/>
    </source>
</evidence>
<keyword evidence="1 7" id="KW-1003">Cell membrane</keyword>
<comment type="caution">
    <text evidence="9">The sequence shown here is derived from an EMBL/GenBank/DDBJ whole genome shotgun (WGS) entry which is preliminary data.</text>
</comment>
<keyword evidence="6 7" id="KW-0961">Cell wall biogenesis/degradation</keyword>
<reference evidence="10" key="2">
    <citation type="submission" date="2023-07" db="EMBL/GenBank/DDBJ databases">
        <title>Shewanella mangrovi sp. nov., an acetaldehyde- degrading bacterium isolated from mangrove sediment.</title>
        <authorList>
            <person name="Liu Y."/>
        </authorList>
    </citation>
    <scope>NUCLEOTIDE SEQUENCE [LARGE SCALE GENOMIC DNA]</scope>
    <source>
        <strain evidence="10">C32</strain>
    </source>
</reference>
<dbReference type="InterPro" id="IPR003770">
    <property type="entry name" value="MLTG-like"/>
</dbReference>
<keyword evidence="3 7" id="KW-1133">Transmembrane helix</keyword>
<evidence type="ECO:0000313" key="10">
    <source>
        <dbReference type="Proteomes" id="UP001201549"/>
    </source>
</evidence>
<dbReference type="NCBIfam" id="TIGR00247">
    <property type="entry name" value="endolytic transglycosylase MltG"/>
    <property type="match status" value="1"/>
</dbReference>
<name>A0ABT2FKQ2_9GAMM</name>
<keyword evidence="4 7" id="KW-0472">Membrane</keyword>
<proteinExistence type="inferred from homology"/>
<dbReference type="EMBL" id="JAKOGG010000006">
    <property type="protein sequence ID" value="MCS4556916.1"/>
    <property type="molecule type" value="Genomic_DNA"/>
</dbReference>
<evidence type="ECO:0000256" key="8">
    <source>
        <dbReference type="SAM" id="SignalP"/>
    </source>
</evidence>
<dbReference type="HAMAP" id="MF_02065">
    <property type="entry name" value="MltG"/>
    <property type="match status" value="1"/>
</dbReference>
<feature type="site" description="Important for catalytic activity" evidence="7">
    <location>
        <position position="215"/>
    </location>
</feature>
<keyword evidence="2 7" id="KW-0812">Transmembrane</keyword>
<dbReference type="EC" id="4.2.2.29" evidence="7"/>
<protein>
    <recommendedName>
        <fullName evidence="7">Endolytic murein transglycosylase</fullName>
        <ecNumber evidence="7">4.2.2.29</ecNumber>
    </recommendedName>
    <alternativeName>
        <fullName evidence="7">Peptidoglycan lytic transglycosylase</fullName>
    </alternativeName>
    <alternativeName>
        <fullName evidence="7">Peptidoglycan polymerization terminase</fullName>
    </alternativeName>
</protein>
<sequence>MLRLLAALFSVAVIAAVAGMWAFHQTQALAQQSLAVTEPQELTLEHGTSFRSLGKALADKQLITYDWRWKLLGKLHPELTAIQSGLYQIDSSDTVNSLLERIIRGDEKRFFLTLIEGKTVQEWLLYLQTLPHLSVDQEAFNRVLAAHGDSSNHPEGKFFPDTYQYRASSGIESILTQSYLKMQQALDKAWQQRDSNLPLETPYELLTLASIIEKETGQESERPLIAAVFINRLRKGMRLQTDPTVIYGMGARYDGNIRRKDLREATPYNTYRINGLPPTPIAAPGLESLLAAAHPADVAYLYFVSRNDGSHIFSNTLAEHNKAVDKYQRNR</sequence>
<evidence type="ECO:0000256" key="6">
    <source>
        <dbReference type="ARBA" id="ARBA00023316"/>
    </source>
</evidence>
<dbReference type="Proteomes" id="UP001201549">
    <property type="component" value="Unassembled WGS sequence"/>
</dbReference>
<reference evidence="9 10" key="1">
    <citation type="submission" date="2022-02" db="EMBL/GenBank/DDBJ databases">
        <authorList>
            <person name="Zhuang L."/>
        </authorList>
    </citation>
    <scope>NUCLEOTIDE SEQUENCE [LARGE SCALE GENOMIC DNA]</scope>
    <source>
        <strain evidence="9 10">C32</strain>
    </source>
</reference>
<evidence type="ECO:0000256" key="1">
    <source>
        <dbReference type="ARBA" id="ARBA00022475"/>
    </source>
</evidence>
<feature type="chain" id="PRO_5047018648" description="Endolytic murein transglycosylase" evidence="8">
    <location>
        <begin position="31"/>
        <end position="331"/>
    </location>
</feature>
<keyword evidence="8" id="KW-0732">Signal</keyword>
<keyword evidence="7" id="KW-0997">Cell inner membrane</keyword>
<evidence type="ECO:0000256" key="4">
    <source>
        <dbReference type="ARBA" id="ARBA00023136"/>
    </source>
</evidence>
<dbReference type="Gene3D" id="3.30.160.60">
    <property type="entry name" value="Classic Zinc Finger"/>
    <property type="match status" value="1"/>
</dbReference>
<evidence type="ECO:0000256" key="3">
    <source>
        <dbReference type="ARBA" id="ARBA00022989"/>
    </source>
</evidence>
<keyword evidence="5 7" id="KW-0456">Lyase</keyword>
<evidence type="ECO:0000313" key="9">
    <source>
        <dbReference type="EMBL" id="MCS4556916.1"/>
    </source>
</evidence>
<evidence type="ECO:0000256" key="7">
    <source>
        <dbReference type="HAMAP-Rule" id="MF_02065"/>
    </source>
</evidence>
<evidence type="ECO:0000256" key="5">
    <source>
        <dbReference type="ARBA" id="ARBA00023239"/>
    </source>
</evidence>
<dbReference type="CDD" id="cd08010">
    <property type="entry name" value="MltG_like"/>
    <property type="match status" value="1"/>
</dbReference>
<dbReference type="Gene3D" id="3.30.1490.480">
    <property type="entry name" value="Endolytic murein transglycosylase"/>
    <property type="match status" value="1"/>
</dbReference>
<comment type="similarity">
    <text evidence="7">Belongs to the transglycosylase MltG family.</text>
</comment>
<feature type="signal peptide" evidence="8">
    <location>
        <begin position="1"/>
        <end position="30"/>
    </location>
</feature>
<dbReference type="Pfam" id="PF02618">
    <property type="entry name" value="YceG"/>
    <property type="match status" value="1"/>
</dbReference>
<gene>
    <name evidence="7 9" type="primary">mltG</name>
    <name evidence="9" type="ORF">L9G74_10725</name>
</gene>
<dbReference type="PANTHER" id="PTHR30518:SF2">
    <property type="entry name" value="ENDOLYTIC MUREIN TRANSGLYCOSYLASE"/>
    <property type="match status" value="1"/>
</dbReference>
<accession>A0ABT2FKQ2</accession>
<dbReference type="PANTHER" id="PTHR30518">
    <property type="entry name" value="ENDOLYTIC MUREIN TRANSGLYCOSYLASE"/>
    <property type="match status" value="1"/>
</dbReference>
<organism evidence="9 10">
    <name type="scientific">Shewanella electrica</name>
    <dbReference type="NCBI Taxonomy" id="515560"/>
    <lineage>
        <taxon>Bacteria</taxon>
        <taxon>Pseudomonadati</taxon>
        <taxon>Pseudomonadota</taxon>
        <taxon>Gammaproteobacteria</taxon>
        <taxon>Alteromonadales</taxon>
        <taxon>Shewanellaceae</taxon>
        <taxon>Shewanella</taxon>
    </lineage>
</organism>
<keyword evidence="10" id="KW-1185">Reference proteome</keyword>